<protein>
    <submittedName>
        <fullName evidence="1">Uncharacterized protein</fullName>
    </submittedName>
</protein>
<dbReference type="EMBL" id="CAJJDP010000256">
    <property type="protein sequence ID" value="CAD8215425.1"/>
    <property type="molecule type" value="Genomic_DNA"/>
</dbReference>
<dbReference type="AlphaFoldDB" id="A0A8S1YM03"/>
<sequence length="253" mass="30275">MEIVEKKQICIFLNYKQQVNQSQYFFVSKSFMVSLLYLACINICHQVERRVFICAQPKAGCRFELFSLYQLKLYHTIKWQDFDFSFYCQIYSYLLQLIISVLSFFKCSTKFQSIFIYLNVNGLIFYSSELFEDITQLLVHQKEIGNQKRRMIAQADYSNIGQEVLQVLKFSNKWLKKLVDTKIKIQLNFMNLIDQDKNVFRFIKWFSIFTEINPPLIKQKMSYDKNFESKSAIGKRSNNKCTQILAKSHQFRR</sequence>
<reference evidence="1" key="1">
    <citation type="submission" date="2021-01" db="EMBL/GenBank/DDBJ databases">
        <authorList>
            <consortium name="Genoscope - CEA"/>
            <person name="William W."/>
        </authorList>
    </citation>
    <scope>NUCLEOTIDE SEQUENCE</scope>
</reference>
<keyword evidence="2" id="KW-1185">Reference proteome</keyword>
<name>A0A8S1YM03_PAROT</name>
<evidence type="ECO:0000313" key="1">
    <source>
        <dbReference type="EMBL" id="CAD8215425.1"/>
    </source>
</evidence>
<accession>A0A8S1YM03</accession>
<dbReference type="Proteomes" id="UP000683925">
    <property type="component" value="Unassembled WGS sequence"/>
</dbReference>
<evidence type="ECO:0000313" key="2">
    <source>
        <dbReference type="Proteomes" id="UP000683925"/>
    </source>
</evidence>
<organism evidence="1 2">
    <name type="scientific">Paramecium octaurelia</name>
    <dbReference type="NCBI Taxonomy" id="43137"/>
    <lineage>
        <taxon>Eukaryota</taxon>
        <taxon>Sar</taxon>
        <taxon>Alveolata</taxon>
        <taxon>Ciliophora</taxon>
        <taxon>Intramacronucleata</taxon>
        <taxon>Oligohymenophorea</taxon>
        <taxon>Peniculida</taxon>
        <taxon>Parameciidae</taxon>
        <taxon>Paramecium</taxon>
    </lineage>
</organism>
<comment type="caution">
    <text evidence="1">The sequence shown here is derived from an EMBL/GenBank/DDBJ whole genome shotgun (WGS) entry which is preliminary data.</text>
</comment>
<gene>
    <name evidence="1" type="ORF">POCTA_138.1.T2520003</name>
</gene>
<proteinExistence type="predicted"/>